<keyword evidence="2" id="KW-1185">Reference proteome</keyword>
<dbReference type="RefSeq" id="WP_177718537.1">
    <property type="nucleotide sequence ID" value="NZ_JACRSQ010000028.1"/>
</dbReference>
<comment type="caution">
    <text evidence="1">The sequence shown here is derived from an EMBL/GenBank/DDBJ whole genome shotgun (WGS) entry which is preliminary data.</text>
</comment>
<protein>
    <submittedName>
        <fullName evidence="1">Uncharacterized protein</fullName>
    </submittedName>
</protein>
<accession>A0A926I1W3</accession>
<evidence type="ECO:0000313" key="1">
    <source>
        <dbReference type="EMBL" id="MBC8544684.1"/>
    </source>
</evidence>
<dbReference type="EMBL" id="JACRSQ010000028">
    <property type="protein sequence ID" value="MBC8544684.1"/>
    <property type="molecule type" value="Genomic_DNA"/>
</dbReference>
<dbReference type="Proteomes" id="UP000657006">
    <property type="component" value="Unassembled WGS sequence"/>
</dbReference>
<gene>
    <name evidence="1" type="ORF">H8730_14140</name>
</gene>
<evidence type="ECO:0000313" key="2">
    <source>
        <dbReference type="Proteomes" id="UP000657006"/>
    </source>
</evidence>
<name>A0A926I1W3_9FIRM</name>
<dbReference type="AlphaFoldDB" id="A0A926I1W3"/>
<reference evidence="1" key="1">
    <citation type="submission" date="2020-08" db="EMBL/GenBank/DDBJ databases">
        <title>Genome public.</title>
        <authorList>
            <person name="Liu C."/>
            <person name="Sun Q."/>
        </authorList>
    </citation>
    <scope>NUCLEOTIDE SEQUENCE</scope>
    <source>
        <strain evidence="1">NSJ-32</strain>
    </source>
</reference>
<proteinExistence type="predicted"/>
<organism evidence="1 2">
    <name type="scientific">Bianquea renquensis</name>
    <dbReference type="NCBI Taxonomy" id="2763661"/>
    <lineage>
        <taxon>Bacteria</taxon>
        <taxon>Bacillati</taxon>
        <taxon>Bacillota</taxon>
        <taxon>Clostridia</taxon>
        <taxon>Eubacteriales</taxon>
        <taxon>Bianqueaceae</taxon>
        <taxon>Bianquea</taxon>
    </lineage>
</organism>
<sequence>MPFFQDSIQNEYLSLLRQWAKGIQPYIFTPADRPDLSYYGDGTNGWGVQTNQKAFAALAVLAKLDCDEGLHKIALALLRYSLESHITGSYHVTDGENVRWGHTWISVLGIERMIHGIDALWEDLSQEDLGKLREVLISESQWLYGHHPLQADPVFPNVPESNYWNGAVMIRTAFMYPDCPMAAQFLERGTAFLLNAVSVPSDQDDITRLYAGKSLADWHVGANFFESMALNHHGYMNVGYMVICVSNAAMLHFSLRKWGLPVPPAVYHNMDRLWQLIKTCLYDDGRLLRTGGDTRVRYCYCQDYLIPALNFAADALGEDIDQWERGWISTLKKEFMYNNDRSFLSKRCELFVEKSPLYYTRLESDRACCIAFSAYWRYVFHNFKVPAGTGTYAANKDFLTPLPQWNDPYHGAYFVRDRRRFASFVWLAAERPTGLCLPPDDSSLAEWQHNMTSVVYGDGITHDNVVISHGGHMLSGGFVTYGRYLAHTKGLLAEQLDEEDTVQVRLAFAALPDGHTVVTLQYADAIKTCHISEVYGLHLLVPNDVFNDFTRLYTEGDRWISIDDRYTAFSLYGDPLTLHRQEGRQIGLTHGWSNGYRYRGFLHCDEICSTKVTAPRFYEKAAPVFDFGCAVVTDVNAAKADAVRAQFRTLDVDLPLVRAVRVIGLNNRSYWFVANFSDAAALLDLPEIGPVCLDAGTAEVFEDRSDNQKS</sequence>